<organism evidence="9 10">
    <name type="scientific">Lacihabitans soyangensis</name>
    <dbReference type="NCBI Taxonomy" id="869394"/>
    <lineage>
        <taxon>Bacteria</taxon>
        <taxon>Pseudomonadati</taxon>
        <taxon>Bacteroidota</taxon>
        <taxon>Cytophagia</taxon>
        <taxon>Cytophagales</taxon>
        <taxon>Leadbetterellaceae</taxon>
        <taxon>Lacihabitans</taxon>
    </lineage>
</organism>
<dbReference type="PROSITE" id="PS51918">
    <property type="entry name" value="RADICAL_SAM"/>
    <property type="match status" value="1"/>
</dbReference>
<evidence type="ECO:0000313" key="9">
    <source>
        <dbReference type="EMBL" id="MCP9765969.1"/>
    </source>
</evidence>
<gene>
    <name evidence="9" type="ORF">EGI31_23785</name>
</gene>
<dbReference type="RefSeq" id="WP_255039678.1">
    <property type="nucleotide sequence ID" value="NZ_RJUF01000194.1"/>
</dbReference>
<sequence length="669" mass="76820">MITVRERPVTHWLPITKKEVEMRGWDELDVIIISGDAYVDHPSFGTAVIGRIIESEGFKVAIIPQPNWKDDLRDFKKLGKPKYFFGVTAGCMDSMVNHYTANKRRRSNDSYTPGGEAGFRPDYATTVYSKILKEIYPDVPVLIGGIEASLRRVTHYDYWEDKLLPSILVDSEADMLVYGMGEQPLRDLLRLVKKGVPLNAIKDVNQIAFLEEGLEDVKDYKNWETVELASHEVCLEDKIKYASNFKIVEVESNKWQANRIVQKVGNKTLVINPPYKTMDEEEMDKSFDLPYTRMPHPKYAKRGTIPAYEMIKFSINMHRGCFGGCSFCTISAHQGKFIASRSEESIMKEVDALTQHPEFKGYISDLGGPSANMYRMKGKDESICNRCQAPSCIHPVICSNLDTSHKPLTKLYQKVDAHPEIKKAFVGSGVRYDLLVDDFNKNNQDGNHDEYMEQLVTRHVSGRLKVAPEHTSDATLRVMRKPGFKYFRKFKDKYDKIQEKHGLKQPLIPYFISSHPGCEEADMANLAAETKDLGFKLEQVQDFTPTPMTVAEVIYYTGVHPYTLQPIHTAKTKEEKLTQNKYFFWYKPEVKGWIKSRLLKLGHKELAAKLLSPIKPHNNEVKKVEELQKKSTTVMSQKPNFDHKKQFETKPKEDVFQKKKPLKKKKGWA</sequence>
<evidence type="ECO:0000256" key="7">
    <source>
        <dbReference type="SAM" id="MobiDB-lite"/>
    </source>
</evidence>
<evidence type="ECO:0000256" key="5">
    <source>
        <dbReference type="ARBA" id="ARBA00023014"/>
    </source>
</evidence>
<dbReference type="Pfam" id="PF08497">
    <property type="entry name" value="Radical_SAM_N"/>
    <property type="match status" value="1"/>
</dbReference>
<feature type="compositionally biased region" description="Basic and acidic residues" evidence="7">
    <location>
        <begin position="640"/>
        <end position="657"/>
    </location>
</feature>
<comment type="caution">
    <text evidence="9">The sequence shown here is derived from an EMBL/GenBank/DDBJ whole genome shotgun (WGS) entry which is preliminary data.</text>
</comment>
<feature type="region of interest" description="Disordered" evidence="7">
    <location>
        <begin position="629"/>
        <end position="669"/>
    </location>
</feature>
<dbReference type="InterPro" id="IPR006638">
    <property type="entry name" value="Elp3/MiaA/NifB-like_rSAM"/>
</dbReference>
<keyword evidence="1 6" id="KW-0004">4Fe-4S</keyword>
<dbReference type="EMBL" id="RJUF01000194">
    <property type="protein sequence ID" value="MCP9765969.1"/>
    <property type="molecule type" value="Genomic_DNA"/>
</dbReference>
<keyword evidence="4 6" id="KW-0408">Iron</keyword>
<dbReference type="GO" id="GO:0051539">
    <property type="term" value="F:4 iron, 4 sulfur cluster binding"/>
    <property type="evidence" value="ECO:0007669"/>
    <property type="project" value="UniProtKB-KW"/>
</dbReference>
<feature type="compositionally biased region" description="Basic residues" evidence="7">
    <location>
        <begin position="658"/>
        <end position="669"/>
    </location>
</feature>
<dbReference type="SFLD" id="SFLDS00029">
    <property type="entry name" value="Radical_SAM"/>
    <property type="match status" value="1"/>
</dbReference>
<dbReference type="SFLD" id="SFLDG01069">
    <property type="entry name" value="UPF0313"/>
    <property type="match status" value="1"/>
</dbReference>
<evidence type="ECO:0000256" key="3">
    <source>
        <dbReference type="ARBA" id="ARBA00022723"/>
    </source>
</evidence>
<name>A0AAE3KVE7_9BACT</name>
<dbReference type="InterPro" id="IPR058240">
    <property type="entry name" value="rSAM_sf"/>
</dbReference>
<dbReference type="GO" id="GO:0003824">
    <property type="term" value="F:catalytic activity"/>
    <property type="evidence" value="ECO:0007669"/>
    <property type="project" value="InterPro"/>
</dbReference>
<dbReference type="PANTHER" id="PTHR32331">
    <property type="entry name" value="UPF0313 PROTEIN YGIQ"/>
    <property type="match status" value="1"/>
</dbReference>
<dbReference type="InterPro" id="IPR007197">
    <property type="entry name" value="rSAM"/>
</dbReference>
<evidence type="ECO:0000256" key="1">
    <source>
        <dbReference type="ARBA" id="ARBA00022485"/>
    </source>
</evidence>
<dbReference type="SMART" id="SM00729">
    <property type="entry name" value="Elp3"/>
    <property type="match status" value="1"/>
</dbReference>
<evidence type="ECO:0000259" key="8">
    <source>
        <dbReference type="PROSITE" id="PS51918"/>
    </source>
</evidence>
<dbReference type="InterPro" id="IPR023404">
    <property type="entry name" value="rSAM_horseshoe"/>
</dbReference>
<dbReference type="AlphaFoldDB" id="A0AAE3KVE7"/>
<evidence type="ECO:0000256" key="2">
    <source>
        <dbReference type="ARBA" id="ARBA00022691"/>
    </source>
</evidence>
<feature type="binding site" evidence="6">
    <location>
        <position position="325"/>
    </location>
    <ligand>
        <name>[4Fe-4S] cluster</name>
        <dbReference type="ChEBI" id="CHEBI:49883"/>
        <note>4Fe-4S-S-AdoMet</note>
    </ligand>
</feature>
<keyword evidence="2 6" id="KW-0949">S-adenosyl-L-methionine</keyword>
<dbReference type="InterPro" id="IPR020612">
    <property type="entry name" value="Methylthiotransferase_CS"/>
</dbReference>
<evidence type="ECO:0000313" key="10">
    <source>
        <dbReference type="Proteomes" id="UP001204144"/>
    </source>
</evidence>
<keyword evidence="3 6" id="KW-0479">Metal-binding</keyword>
<feature type="domain" description="Radical SAM core" evidence="8">
    <location>
        <begin position="307"/>
        <end position="587"/>
    </location>
</feature>
<feature type="binding site" evidence="6">
    <location>
        <position position="328"/>
    </location>
    <ligand>
        <name>[4Fe-4S] cluster</name>
        <dbReference type="ChEBI" id="CHEBI:49883"/>
        <note>4Fe-4S-S-AdoMet</note>
    </ligand>
</feature>
<keyword evidence="10" id="KW-1185">Reference proteome</keyword>
<dbReference type="HAMAP" id="MF_01251">
    <property type="entry name" value="UPF0313"/>
    <property type="match status" value="1"/>
</dbReference>
<evidence type="ECO:0000256" key="6">
    <source>
        <dbReference type="HAMAP-Rule" id="MF_01251"/>
    </source>
</evidence>
<dbReference type="PROSITE" id="PS01278">
    <property type="entry name" value="MTTASE_RADICAL"/>
    <property type="match status" value="1"/>
</dbReference>
<dbReference type="Gene3D" id="3.80.30.20">
    <property type="entry name" value="tm_1862 like domain"/>
    <property type="match status" value="1"/>
</dbReference>
<dbReference type="NCBIfam" id="TIGR03904">
    <property type="entry name" value="SAM_YgiQ"/>
    <property type="match status" value="1"/>
</dbReference>
<comment type="cofactor">
    <cofactor evidence="6">
        <name>[4Fe-4S] cluster</name>
        <dbReference type="ChEBI" id="CHEBI:49883"/>
    </cofactor>
    <text evidence="6">Binds 1 [4Fe-4S] cluster. The cluster is coordinated with 3 cysteines and an exchangeable S-adenosyl-L-methionine.</text>
</comment>
<comment type="similarity">
    <text evidence="6">Belongs to the UPF0313 family.</text>
</comment>
<dbReference type="GO" id="GO:0005506">
    <property type="term" value="F:iron ion binding"/>
    <property type="evidence" value="ECO:0007669"/>
    <property type="project" value="UniProtKB-UniRule"/>
</dbReference>
<feature type="binding site" evidence="6">
    <location>
        <position position="321"/>
    </location>
    <ligand>
        <name>[4Fe-4S] cluster</name>
        <dbReference type="ChEBI" id="CHEBI:49883"/>
        <note>4Fe-4S-S-AdoMet</note>
    </ligand>
</feature>
<feature type="compositionally biased region" description="Polar residues" evidence="7">
    <location>
        <begin position="630"/>
        <end position="639"/>
    </location>
</feature>
<dbReference type="SFLD" id="SFLDG01082">
    <property type="entry name" value="B12-binding_domain_containing"/>
    <property type="match status" value="1"/>
</dbReference>
<keyword evidence="5 6" id="KW-0411">Iron-sulfur</keyword>
<dbReference type="Proteomes" id="UP001204144">
    <property type="component" value="Unassembled WGS sequence"/>
</dbReference>
<dbReference type="PANTHER" id="PTHR32331:SF0">
    <property type="entry name" value="UPF0313 PROTEIN YGIQ"/>
    <property type="match status" value="1"/>
</dbReference>
<protein>
    <submittedName>
        <fullName evidence="9">YgiQ family radical SAM protein</fullName>
    </submittedName>
</protein>
<evidence type="ECO:0000256" key="4">
    <source>
        <dbReference type="ARBA" id="ARBA00023004"/>
    </source>
</evidence>
<dbReference type="InterPro" id="IPR013704">
    <property type="entry name" value="UPF0313_N"/>
</dbReference>
<proteinExistence type="inferred from homology"/>
<dbReference type="SUPFAM" id="SSF102114">
    <property type="entry name" value="Radical SAM enzymes"/>
    <property type="match status" value="1"/>
</dbReference>
<reference evidence="9 10" key="1">
    <citation type="submission" date="2018-11" db="EMBL/GenBank/DDBJ databases">
        <title>Novel bacteria species description.</title>
        <authorList>
            <person name="Han J.-H."/>
        </authorList>
    </citation>
    <scope>NUCLEOTIDE SEQUENCE [LARGE SCALE GENOMIC DNA]</scope>
    <source>
        <strain evidence="9 10">KCTC23259</strain>
    </source>
</reference>
<accession>A0AAE3KVE7</accession>
<dbReference type="InterPro" id="IPR022946">
    <property type="entry name" value="UPF0313"/>
</dbReference>